<feature type="chain" id="PRO_5032582337" description="Mannosyltransferase" evidence="12">
    <location>
        <begin position="19"/>
        <end position="613"/>
    </location>
</feature>
<name>A0A830HLT0_9CHLO</name>
<feature type="transmembrane region" description="Helical" evidence="10">
    <location>
        <begin position="366"/>
        <end position="385"/>
    </location>
</feature>
<feature type="transmembrane region" description="Helical" evidence="10">
    <location>
        <begin position="160"/>
        <end position="178"/>
    </location>
</feature>
<comment type="subcellular location">
    <subcellularLocation>
        <location evidence="1 10">Endoplasmic reticulum membrane</location>
        <topology evidence="1 10">Multi-pass membrane protein</topology>
    </subcellularLocation>
</comment>
<feature type="transmembrane region" description="Helical" evidence="10">
    <location>
        <begin position="432"/>
        <end position="450"/>
    </location>
</feature>
<dbReference type="OrthoDB" id="497541at2759"/>
<evidence type="ECO:0000256" key="1">
    <source>
        <dbReference type="ARBA" id="ARBA00004477"/>
    </source>
</evidence>
<evidence type="ECO:0000256" key="3">
    <source>
        <dbReference type="ARBA" id="ARBA00007063"/>
    </source>
</evidence>
<protein>
    <recommendedName>
        <fullName evidence="10">Mannosyltransferase</fullName>
        <ecNumber evidence="10">2.4.1.-</ecNumber>
    </recommendedName>
</protein>
<comment type="pathway">
    <text evidence="2">Protein modification; protein glycosylation.</text>
</comment>
<dbReference type="EMBL" id="BNJQ01000020">
    <property type="protein sequence ID" value="GHP08356.1"/>
    <property type="molecule type" value="Genomic_DNA"/>
</dbReference>
<keyword evidence="12" id="KW-0732">Signal</keyword>
<evidence type="ECO:0000256" key="7">
    <source>
        <dbReference type="ARBA" id="ARBA00022824"/>
    </source>
</evidence>
<dbReference type="AlphaFoldDB" id="A0A830HLT0"/>
<dbReference type="Proteomes" id="UP000660262">
    <property type="component" value="Unassembled WGS sequence"/>
</dbReference>
<reference evidence="13" key="1">
    <citation type="submission" date="2020-10" db="EMBL/GenBank/DDBJ databases">
        <title>Unveiling of a novel bifunctional photoreceptor, Dualchrome1, isolated from a cosmopolitan green alga.</title>
        <authorList>
            <person name="Suzuki S."/>
            <person name="Kawachi M."/>
        </authorList>
    </citation>
    <scope>NUCLEOTIDE SEQUENCE</scope>
    <source>
        <strain evidence="13">NIES 2893</strain>
    </source>
</reference>
<feature type="transmembrane region" description="Helical" evidence="10">
    <location>
        <begin position="342"/>
        <end position="360"/>
    </location>
</feature>
<organism evidence="13 14">
    <name type="scientific">Pycnococcus provasolii</name>
    <dbReference type="NCBI Taxonomy" id="41880"/>
    <lineage>
        <taxon>Eukaryota</taxon>
        <taxon>Viridiplantae</taxon>
        <taxon>Chlorophyta</taxon>
        <taxon>Pseudoscourfieldiophyceae</taxon>
        <taxon>Pseudoscourfieldiales</taxon>
        <taxon>Pycnococcaceae</taxon>
        <taxon>Pycnococcus</taxon>
    </lineage>
</organism>
<keyword evidence="8 10" id="KW-1133">Transmembrane helix</keyword>
<keyword evidence="4 10" id="KW-0328">Glycosyltransferase</keyword>
<dbReference type="UniPathway" id="UPA00378"/>
<feature type="region of interest" description="Disordered" evidence="11">
    <location>
        <begin position="29"/>
        <end position="62"/>
    </location>
</feature>
<accession>A0A830HLT0</accession>
<feature type="transmembrane region" description="Helical" evidence="10">
    <location>
        <begin position="190"/>
        <end position="223"/>
    </location>
</feature>
<comment type="similarity">
    <text evidence="3 10">Belongs to the glycosyltransferase 22 family.</text>
</comment>
<keyword evidence="5" id="KW-0808">Transferase</keyword>
<dbReference type="GO" id="GO:0000026">
    <property type="term" value="F:alpha-1,2-mannosyltransferase activity"/>
    <property type="evidence" value="ECO:0007669"/>
    <property type="project" value="TreeGrafter"/>
</dbReference>
<comment type="caution">
    <text evidence="13">The sequence shown here is derived from an EMBL/GenBank/DDBJ whole genome shotgun (WGS) entry which is preliminary data.</text>
</comment>
<evidence type="ECO:0000256" key="12">
    <source>
        <dbReference type="SAM" id="SignalP"/>
    </source>
</evidence>
<dbReference type="GO" id="GO:0006487">
    <property type="term" value="P:protein N-linked glycosylation"/>
    <property type="evidence" value="ECO:0007669"/>
    <property type="project" value="TreeGrafter"/>
</dbReference>
<keyword evidence="9 10" id="KW-0472">Membrane</keyword>
<evidence type="ECO:0000256" key="2">
    <source>
        <dbReference type="ARBA" id="ARBA00004922"/>
    </source>
</evidence>
<keyword evidence="14" id="KW-1185">Reference proteome</keyword>
<evidence type="ECO:0000256" key="11">
    <source>
        <dbReference type="SAM" id="MobiDB-lite"/>
    </source>
</evidence>
<dbReference type="EC" id="2.4.1.-" evidence="10"/>
<dbReference type="PANTHER" id="PTHR22760:SF2">
    <property type="entry name" value="ALPHA-1,2-MANNOSYLTRANSFERASE ALG9"/>
    <property type="match status" value="1"/>
</dbReference>
<evidence type="ECO:0000313" key="14">
    <source>
        <dbReference type="Proteomes" id="UP000660262"/>
    </source>
</evidence>
<evidence type="ECO:0000256" key="9">
    <source>
        <dbReference type="ARBA" id="ARBA00023136"/>
    </source>
</evidence>
<dbReference type="InterPro" id="IPR005599">
    <property type="entry name" value="GPI_mannosylTrfase"/>
</dbReference>
<sequence length="613" mass="66284">MFKLSSSSLFILRIFVHALRLRLCGLMRSRRPPPPPPPPPASPPPAAHKNKNKKSNGRGADGAASNVPFVKVLVALIIIRAIPSSFLNGIHDCDETYNYWEPLMHITAGDDAEESANSRALQTWEYAPENALRSYLFLWLAGWPAALLPPSRVAFHAVRLHLAFWASFAEAMLITACYRRFGRIVGSNAYFLFLISGGLFTSTTQLLPGTLTALGFTAATALAIERKPLGVIACVAVGSILGWPVALPAAVPLALLVLIDCPSRSLVSKVVVGLVASFASIASTFAVDAHYYGFKSLQPTSITPFSHLSPLNLLAYNFLGGASDLYGVEGALYYVRNAILQLNVLFPLAFVSPLVVAFAARRVDALGALAAAVPFPLWFALLSRLPHKEERFLYVVYPAAHVGGALTLALLPDAVSGILPSTWRKLRYACRMLASVAGAVLLIAFAVLSVSRVVALRLHYGSAVDLYAYMPSGATGNVCVHTEWHTFPSSLHLPERAQLAFLPMPGGAKGPLMPLRFEGTSTVGRPFNRNNEETPEQYIDSPSSCAYFVVRAKDGVEAADAVMAAGARKPRKLLASLPYANAAQSPSWARGWFLPGGLTEKRIVWDKYVLFEM</sequence>
<dbReference type="PANTHER" id="PTHR22760">
    <property type="entry name" value="GLYCOSYLTRANSFERASE"/>
    <property type="match status" value="1"/>
</dbReference>
<feature type="transmembrane region" description="Helical" evidence="10">
    <location>
        <begin position="229"/>
        <end position="258"/>
    </location>
</feature>
<feature type="transmembrane region" description="Helical" evidence="10">
    <location>
        <begin position="392"/>
        <end position="412"/>
    </location>
</feature>
<gene>
    <name evidence="13" type="ORF">PPROV_000709500</name>
</gene>
<feature type="compositionally biased region" description="Pro residues" evidence="11">
    <location>
        <begin position="32"/>
        <end position="46"/>
    </location>
</feature>
<keyword evidence="7 10" id="KW-0256">Endoplasmic reticulum</keyword>
<evidence type="ECO:0000256" key="6">
    <source>
        <dbReference type="ARBA" id="ARBA00022692"/>
    </source>
</evidence>
<feature type="transmembrane region" description="Helical" evidence="10">
    <location>
        <begin position="270"/>
        <end position="293"/>
    </location>
</feature>
<evidence type="ECO:0000256" key="4">
    <source>
        <dbReference type="ARBA" id="ARBA00022676"/>
    </source>
</evidence>
<dbReference type="GO" id="GO:0005789">
    <property type="term" value="C:endoplasmic reticulum membrane"/>
    <property type="evidence" value="ECO:0007669"/>
    <property type="project" value="UniProtKB-SubCell"/>
</dbReference>
<evidence type="ECO:0000256" key="5">
    <source>
        <dbReference type="ARBA" id="ARBA00022679"/>
    </source>
</evidence>
<evidence type="ECO:0000313" key="13">
    <source>
        <dbReference type="EMBL" id="GHP08356.1"/>
    </source>
</evidence>
<evidence type="ECO:0000256" key="10">
    <source>
        <dbReference type="RuleBase" id="RU363075"/>
    </source>
</evidence>
<evidence type="ECO:0000256" key="8">
    <source>
        <dbReference type="ARBA" id="ARBA00022989"/>
    </source>
</evidence>
<feature type="signal peptide" evidence="12">
    <location>
        <begin position="1"/>
        <end position="18"/>
    </location>
</feature>
<proteinExistence type="inferred from homology"/>
<dbReference type="Pfam" id="PF03901">
    <property type="entry name" value="Glyco_transf_22"/>
    <property type="match status" value="1"/>
</dbReference>
<keyword evidence="6 10" id="KW-0812">Transmembrane</keyword>